<proteinExistence type="predicted"/>
<evidence type="ECO:0000313" key="1">
    <source>
        <dbReference type="EMBL" id="SVA18794.1"/>
    </source>
</evidence>
<reference evidence="1" key="1">
    <citation type="submission" date="2018-05" db="EMBL/GenBank/DDBJ databases">
        <authorList>
            <person name="Lanie J.A."/>
            <person name="Ng W.-L."/>
            <person name="Kazmierczak K.M."/>
            <person name="Andrzejewski T.M."/>
            <person name="Davidsen T.M."/>
            <person name="Wayne K.J."/>
            <person name="Tettelin H."/>
            <person name="Glass J.I."/>
            <person name="Rusch D."/>
            <person name="Podicherti R."/>
            <person name="Tsui H.-C.T."/>
            <person name="Winkler M.E."/>
        </authorList>
    </citation>
    <scope>NUCLEOTIDE SEQUENCE</scope>
</reference>
<name>A0A381TSH1_9ZZZZ</name>
<sequence>MINDNRPLKTGKNSNSGLQIYGAGIVQGLGG</sequence>
<dbReference type="EMBL" id="UINC01005061">
    <property type="protein sequence ID" value="SVA18794.1"/>
    <property type="molecule type" value="Genomic_DNA"/>
</dbReference>
<dbReference type="AlphaFoldDB" id="A0A381TSH1"/>
<protein>
    <submittedName>
        <fullName evidence="1">Uncharacterized protein</fullName>
    </submittedName>
</protein>
<gene>
    <name evidence="1" type="ORF">METZ01_LOCUS71648</name>
</gene>
<accession>A0A381TSH1</accession>
<organism evidence="1">
    <name type="scientific">marine metagenome</name>
    <dbReference type="NCBI Taxonomy" id="408172"/>
    <lineage>
        <taxon>unclassified sequences</taxon>
        <taxon>metagenomes</taxon>
        <taxon>ecological metagenomes</taxon>
    </lineage>
</organism>